<dbReference type="InterPro" id="IPR018791">
    <property type="entry name" value="UV_resistance/autophagy_Atg14"/>
</dbReference>
<dbReference type="Proteomes" id="UP000695000">
    <property type="component" value="Unplaced"/>
</dbReference>
<accession>A0ABM1N3H1</accession>
<dbReference type="GeneID" id="108566141"/>
<protein>
    <submittedName>
        <fullName evidence="4">Beclin 1-associated autophagy-related key regulator isoform X1</fullName>
    </submittedName>
</protein>
<dbReference type="Pfam" id="PF10186">
    <property type="entry name" value="ATG14"/>
    <property type="match status" value="1"/>
</dbReference>
<sequence>MMVFLMMVKHKYSETLTNTDLFSTSTHNSFYRHTVFVMATSSSDESTAPKHFILSSSADSGSRLDLYKSKCPLCCNLSNMFYCRECVRNGVFFSSNSYNNNYSFSTKQLQLLQMKSDRKDLITEYLQIIEDRQKYEELISDVKLRRERIRIYKLTLEEKRKEKEIDLARLKELKDKNKNLVKFLPKYAYQVDKLETDVLIKKEKVVQHNDNFSKNHKQLKKISRHRIEQIVQFVFPIERIQPKSVDTELIGTDDVVSAITEAVYTTHVNGDRWVYTDNSSELQYSIVAPLLPGSGNFEAYNIWVTQTRGGVPANSTSQEHHPAYSISAALTYTAQLLNVIAFYLDIRLPYKMIYSDFCTNEMDSATFSRRVSRLNANALHLCYSQNVDLDSLNPVQSLHNILQLIDAKTTDLGRYGPFQVDCRVANALEKQIGSSLQTGEDSDSEEGDIFPYEWEAVRRSIKVPHVELPEASPGPMNSTQTLSTQQGQMNSIAGGLYTSAASGLASIWRGFTGR</sequence>
<gene>
    <name evidence="4" type="primary">LOC108566141</name>
</gene>
<proteinExistence type="predicted"/>
<name>A0ABM1N3H1_NICVS</name>
<dbReference type="RefSeq" id="XP_017781371.1">
    <property type="nucleotide sequence ID" value="XM_017925882.1"/>
</dbReference>
<evidence type="ECO:0000313" key="4">
    <source>
        <dbReference type="RefSeq" id="XP_017781371.1"/>
    </source>
</evidence>
<reference evidence="4" key="1">
    <citation type="submission" date="2025-08" db="UniProtKB">
        <authorList>
            <consortium name="RefSeq"/>
        </authorList>
    </citation>
    <scope>IDENTIFICATION</scope>
    <source>
        <tissue evidence="4">Whole Larva</tissue>
    </source>
</reference>
<dbReference type="PANTHER" id="PTHR13664">
    <property type="entry name" value="BECLIN 1-ASSOCIATED AUTOPHAGY-RELATED KEY REGULATOR"/>
    <property type="match status" value="1"/>
</dbReference>
<evidence type="ECO:0000313" key="3">
    <source>
        <dbReference type="Proteomes" id="UP000695000"/>
    </source>
</evidence>
<feature type="coiled-coil region" evidence="2">
    <location>
        <begin position="153"/>
        <end position="180"/>
    </location>
</feature>
<evidence type="ECO:0000256" key="1">
    <source>
        <dbReference type="ARBA" id="ARBA00023054"/>
    </source>
</evidence>
<organism evidence="3 4">
    <name type="scientific">Nicrophorus vespilloides</name>
    <name type="common">Boreal carrion beetle</name>
    <dbReference type="NCBI Taxonomy" id="110193"/>
    <lineage>
        <taxon>Eukaryota</taxon>
        <taxon>Metazoa</taxon>
        <taxon>Ecdysozoa</taxon>
        <taxon>Arthropoda</taxon>
        <taxon>Hexapoda</taxon>
        <taxon>Insecta</taxon>
        <taxon>Pterygota</taxon>
        <taxon>Neoptera</taxon>
        <taxon>Endopterygota</taxon>
        <taxon>Coleoptera</taxon>
        <taxon>Polyphaga</taxon>
        <taxon>Staphyliniformia</taxon>
        <taxon>Silphidae</taxon>
        <taxon>Nicrophorinae</taxon>
        <taxon>Nicrophorus</taxon>
    </lineage>
</organism>
<dbReference type="PANTHER" id="PTHR13664:SF0">
    <property type="entry name" value="BECLIN 1-ASSOCIATED AUTOPHAGY-RELATED KEY REGULATOR"/>
    <property type="match status" value="1"/>
</dbReference>
<evidence type="ECO:0000256" key="2">
    <source>
        <dbReference type="SAM" id="Coils"/>
    </source>
</evidence>
<keyword evidence="3" id="KW-1185">Reference proteome</keyword>
<keyword evidence="1 2" id="KW-0175">Coiled coil</keyword>